<organism evidence="1 2">
    <name type="scientific">Porphyridium purpureum</name>
    <name type="common">Red alga</name>
    <name type="synonym">Porphyridium cruentum</name>
    <dbReference type="NCBI Taxonomy" id="35688"/>
    <lineage>
        <taxon>Eukaryota</taxon>
        <taxon>Rhodophyta</taxon>
        <taxon>Bangiophyceae</taxon>
        <taxon>Porphyridiales</taxon>
        <taxon>Porphyridiaceae</taxon>
        <taxon>Porphyridium</taxon>
    </lineage>
</organism>
<reference evidence="2" key="1">
    <citation type="journal article" date="2019" name="Nat. Commun.">
        <title>Expansion of phycobilisome linker gene families in mesophilic red algae.</title>
        <authorList>
            <person name="Lee J."/>
            <person name="Kim D."/>
            <person name="Bhattacharya D."/>
            <person name="Yoon H.S."/>
        </authorList>
    </citation>
    <scope>NUCLEOTIDE SEQUENCE [LARGE SCALE GENOMIC DNA]</scope>
    <source>
        <strain evidence="2">CCMP 1328</strain>
    </source>
</reference>
<proteinExistence type="predicted"/>
<dbReference type="Proteomes" id="UP000324585">
    <property type="component" value="Unassembled WGS sequence"/>
</dbReference>
<dbReference type="EMBL" id="VRMN01000001">
    <property type="protein sequence ID" value="KAA8497546.1"/>
    <property type="molecule type" value="Genomic_DNA"/>
</dbReference>
<sequence length="185" mass="20326">MEVLCTETVCRRRSDQECQVETRSVAPAHVRGQCVHRRRPDPVLEGLIIVTHRTVGCHHPAATSIVKNSAAFVVFKTRTRSVSEALVRNTLGVNATARMELCSATTEMLGRPLRSARLQCPPTCSPVCERVSVGPGMALHDCSYHESLHRAGLHVARTVYLASRRRPVSHNYLRANQSQAPGPGT</sequence>
<evidence type="ECO:0000313" key="2">
    <source>
        <dbReference type="Proteomes" id="UP000324585"/>
    </source>
</evidence>
<gene>
    <name evidence="1" type="ORF">FVE85_5131</name>
</gene>
<accession>A0A5J4Z1P9</accession>
<protein>
    <submittedName>
        <fullName evidence="1">Uncharacterized protein</fullName>
    </submittedName>
</protein>
<dbReference type="AlphaFoldDB" id="A0A5J4Z1P9"/>
<comment type="caution">
    <text evidence="1">The sequence shown here is derived from an EMBL/GenBank/DDBJ whole genome shotgun (WGS) entry which is preliminary data.</text>
</comment>
<keyword evidence="2" id="KW-1185">Reference proteome</keyword>
<name>A0A5J4Z1P9_PORPP</name>
<evidence type="ECO:0000313" key="1">
    <source>
        <dbReference type="EMBL" id="KAA8497546.1"/>
    </source>
</evidence>